<dbReference type="Proteomes" id="UP000320209">
    <property type="component" value="Unassembled WGS sequence"/>
</dbReference>
<dbReference type="InterPro" id="IPR007061">
    <property type="entry name" value="MST-like"/>
</dbReference>
<dbReference type="AlphaFoldDB" id="A0A543ABI5"/>
<organism evidence="1 2">
    <name type="scientific">Nocardioides albertanoniae</name>
    <dbReference type="NCBI Taxonomy" id="1175486"/>
    <lineage>
        <taxon>Bacteria</taxon>
        <taxon>Bacillati</taxon>
        <taxon>Actinomycetota</taxon>
        <taxon>Actinomycetes</taxon>
        <taxon>Propionibacteriales</taxon>
        <taxon>Nocardioidaceae</taxon>
        <taxon>Nocardioides</taxon>
    </lineage>
</organism>
<gene>
    <name evidence="1" type="ORF">FB381_3801</name>
</gene>
<dbReference type="NCBIfam" id="NF047843">
    <property type="entry name" value="MST_Rv0443"/>
    <property type="match status" value="1"/>
</dbReference>
<sequence length="173" mass="19190">MTATWHQRLLTDGFGRIAATLPGIVDGLSVDDLLWQPYDRANSIAWTLWHIARMEDAQIAPLAGTDEVWTSDGWVERFDLPYERAAMGYGQSTEEVAAFRLEDPTLLTGYYQAVHEATTKLVDGLSEDDLGRIVDEHWNPPVSGAVRLVSIVDDAAQHIGQAAYVKGLLKLRP</sequence>
<accession>A0A543ABI5</accession>
<dbReference type="EMBL" id="VFOV01000001">
    <property type="protein sequence ID" value="TQL69880.1"/>
    <property type="molecule type" value="Genomic_DNA"/>
</dbReference>
<evidence type="ECO:0000313" key="1">
    <source>
        <dbReference type="EMBL" id="TQL69880.1"/>
    </source>
</evidence>
<dbReference type="InterPro" id="IPR034660">
    <property type="entry name" value="DinB/YfiT-like"/>
</dbReference>
<proteinExistence type="predicted"/>
<evidence type="ECO:0000313" key="2">
    <source>
        <dbReference type="Proteomes" id="UP000320209"/>
    </source>
</evidence>
<protein>
    <submittedName>
        <fullName evidence="1">Uncharacterized protein DUF664</fullName>
    </submittedName>
</protein>
<dbReference type="Pfam" id="PF04978">
    <property type="entry name" value="MST"/>
    <property type="match status" value="1"/>
</dbReference>
<dbReference type="SUPFAM" id="SSF109854">
    <property type="entry name" value="DinB/YfiT-like putative metalloenzymes"/>
    <property type="match status" value="1"/>
</dbReference>
<name>A0A543ABI5_9ACTN</name>
<dbReference type="RefSeq" id="WP_141781702.1">
    <property type="nucleotide sequence ID" value="NZ_VFOV01000001.1"/>
</dbReference>
<dbReference type="Gene3D" id="1.20.120.450">
    <property type="entry name" value="dinb family like domain"/>
    <property type="match status" value="1"/>
</dbReference>
<keyword evidence="2" id="KW-1185">Reference proteome</keyword>
<reference evidence="1 2" key="1">
    <citation type="submission" date="2019-06" db="EMBL/GenBank/DDBJ databases">
        <title>Sequencing the genomes of 1000 actinobacteria strains.</title>
        <authorList>
            <person name="Klenk H.-P."/>
        </authorList>
    </citation>
    <scope>NUCLEOTIDE SEQUENCE [LARGE SCALE GENOMIC DNA]</scope>
    <source>
        <strain evidence="1 2">DSM 25218</strain>
    </source>
</reference>
<comment type="caution">
    <text evidence="1">The sequence shown here is derived from an EMBL/GenBank/DDBJ whole genome shotgun (WGS) entry which is preliminary data.</text>
</comment>
<dbReference type="OrthoDB" id="2363925at2"/>